<dbReference type="Proteomes" id="UP000092460">
    <property type="component" value="Unassembled WGS sequence"/>
</dbReference>
<dbReference type="AlphaFoldDB" id="A0A1B0BNU6"/>
<keyword evidence="1" id="KW-0812">Transmembrane</keyword>
<name>A0A1B0BNU6_9MUSC</name>
<dbReference type="VEuPathDB" id="VectorBase:GPPI035879"/>
<accession>A0A1B0BNU6</accession>
<feature type="transmembrane region" description="Helical" evidence="1">
    <location>
        <begin position="20"/>
        <end position="48"/>
    </location>
</feature>
<proteinExistence type="predicted"/>
<reference evidence="3" key="1">
    <citation type="submission" date="2015-01" db="EMBL/GenBank/DDBJ databases">
        <authorList>
            <person name="Aksoy S."/>
            <person name="Warren W."/>
            <person name="Wilson R.K."/>
        </authorList>
    </citation>
    <scope>NUCLEOTIDE SEQUENCE [LARGE SCALE GENOMIC DNA]</scope>
    <source>
        <strain evidence="3">IAEA</strain>
    </source>
</reference>
<evidence type="ECO:0000313" key="3">
    <source>
        <dbReference type="Proteomes" id="UP000092460"/>
    </source>
</evidence>
<organism evidence="2 3">
    <name type="scientific">Glossina palpalis gambiensis</name>
    <dbReference type="NCBI Taxonomy" id="67801"/>
    <lineage>
        <taxon>Eukaryota</taxon>
        <taxon>Metazoa</taxon>
        <taxon>Ecdysozoa</taxon>
        <taxon>Arthropoda</taxon>
        <taxon>Hexapoda</taxon>
        <taxon>Insecta</taxon>
        <taxon>Pterygota</taxon>
        <taxon>Neoptera</taxon>
        <taxon>Endopterygota</taxon>
        <taxon>Diptera</taxon>
        <taxon>Brachycera</taxon>
        <taxon>Muscomorpha</taxon>
        <taxon>Hippoboscoidea</taxon>
        <taxon>Glossinidae</taxon>
        <taxon>Glossina</taxon>
    </lineage>
</organism>
<dbReference type="EMBL" id="JXJN01017614">
    <property type="status" value="NOT_ANNOTATED_CDS"/>
    <property type="molecule type" value="Genomic_DNA"/>
</dbReference>
<keyword evidence="3" id="KW-1185">Reference proteome</keyword>
<sequence length="100" mass="11623">MLKFFIDLKELVLPKFDYMYFYYNSVNFGLALLPISPQIRVFTILVAYMSFYSPYRPHQPQFTRIPNAVRHPSLTATSSINPFQTIANCVNFPNHVLDGN</sequence>
<keyword evidence="1" id="KW-1133">Transmembrane helix</keyword>
<protein>
    <submittedName>
        <fullName evidence="2">Uncharacterized protein</fullName>
    </submittedName>
</protein>
<reference evidence="2" key="2">
    <citation type="submission" date="2020-05" db="UniProtKB">
        <authorList>
            <consortium name="EnsemblMetazoa"/>
        </authorList>
    </citation>
    <scope>IDENTIFICATION</scope>
    <source>
        <strain evidence="2">IAEA</strain>
    </source>
</reference>
<evidence type="ECO:0000313" key="2">
    <source>
        <dbReference type="EnsemblMetazoa" id="GPPI035879-PA"/>
    </source>
</evidence>
<dbReference type="EnsemblMetazoa" id="GPPI035879-RA">
    <property type="protein sequence ID" value="GPPI035879-PA"/>
    <property type="gene ID" value="GPPI035879"/>
</dbReference>
<keyword evidence="1" id="KW-0472">Membrane</keyword>
<evidence type="ECO:0000256" key="1">
    <source>
        <dbReference type="SAM" id="Phobius"/>
    </source>
</evidence>